<dbReference type="Proteomes" id="UP000036185">
    <property type="component" value="Chromosome"/>
</dbReference>
<dbReference type="EMBL" id="CP011913">
    <property type="protein sequence ID" value="AKN76154.1"/>
    <property type="molecule type" value="Genomic_DNA"/>
</dbReference>
<protein>
    <recommendedName>
        <fullName evidence="1">Helix-turn-helix domain-containing protein</fullName>
    </recommendedName>
</protein>
<reference evidence="2 3" key="1">
    <citation type="journal article" date="2014" name="Int. J. Syst. Evol. Microbiol.">
        <title>Draft Genome Sequence of Corynebacterium ulcerans FRC58, Isolated from the Bronchitic Aspiration of a Patient in France.</title>
        <authorList>
            <person name="Silva Ado S."/>
            <person name="Barauna R.A."/>
            <person name="de Sa P.C."/>
            <person name="das Gracas D.A."/>
            <person name="Carneiro A.R."/>
            <person name="Thouvenin M."/>
            <person name="Azevedo V."/>
            <person name="Badell E."/>
            <person name="Guiso N."/>
            <person name="da Silva A.L."/>
            <person name="Ramos R.T."/>
        </authorList>
    </citation>
    <scope>NUCLEOTIDE SEQUENCE [LARGE SCALE GENOMIC DNA]</scope>
    <source>
        <strain evidence="2 3">FRC58</strain>
    </source>
</reference>
<dbReference type="SUPFAM" id="SSF46955">
    <property type="entry name" value="Putative DNA-binding domain"/>
    <property type="match status" value="1"/>
</dbReference>
<gene>
    <name evidence="2" type="ORF">CulFRC58_0300</name>
</gene>
<evidence type="ECO:0000259" key="1">
    <source>
        <dbReference type="Pfam" id="PF12728"/>
    </source>
</evidence>
<organism evidence="2 3">
    <name type="scientific">Corynebacterium ulcerans FRC58</name>
    <dbReference type="NCBI Taxonomy" id="1408268"/>
    <lineage>
        <taxon>Bacteria</taxon>
        <taxon>Bacillati</taxon>
        <taxon>Actinomycetota</taxon>
        <taxon>Actinomycetes</taxon>
        <taxon>Mycobacteriales</taxon>
        <taxon>Corynebacteriaceae</taxon>
        <taxon>Corynebacterium</taxon>
    </lineage>
</organism>
<dbReference type="InterPro" id="IPR041657">
    <property type="entry name" value="HTH_17"/>
</dbReference>
<accession>A0ABM5TYE1</accession>
<dbReference type="RefSeq" id="WP_023635001.1">
    <property type="nucleotide sequence ID" value="NZ_CP011913.1"/>
</dbReference>
<feature type="domain" description="Helix-turn-helix" evidence="1">
    <location>
        <begin position="10"/>
        <end position="59"/>
    </location>
</feature>
<dbReference type="InterPro" id="IPR009061">
    <property type="entry name" value="DNA-bd_dom_put_sf"/>
</dbReference>
<sequence length="61" mass="6975">MGNITTIDRWLSPSQAAEIIPYSAWQIRKFCRQGSLKATKKKGSNRILIRYSDLMIFAQTA</sequence>
<evidence type="ECO:0000313" key="2">
    <source>
        <dbReference type="EMBL" id="AKN76154.1"/>
    </source>
</evidence>
<dbReference type="Pfam" id="PF12728">
    <property type="entry name" value="HTH_17"/>
    <property type="match status" value="1"/>
</dbReference>
<evidence type="ECO:0000313" key="3">
    <source>
        <dbReference type="Proteomes" id="UP000036185"/>
    </source>
</evidence>
<name>A0ABM5TYE1_CORUL</name>
<proteinExistence type="predicted"/>
<keyword evidence="3" id="KW-1185">Reference proteome</keyword>